<dbReference type="InterPro" id="IPR007527">
    <property type="entry name" value="Znf_SWIM"/>
</dbReference>
<dbReference type="EMBL" id="JAGSXH010000222">
    <property type="protein sequence ID" value="MBS2966918.1"/>
    <property type="molecule type" value="Genomic_DNA"/>
</dbReference>
<keyword evidence="1" id="KW-0479">Metal-binding</keyword>
<proteinExistence type="predicted"/>
<dbReference type="Proteomes" id="UP000677913">
    <property type="component" value="Unassembled WGS sequence"/>
</dbReference>
<feature type="region of interest" description="Disordered" evidence="2">
    <location>
        <begin position="306"/>
        <end position="332"/>
    </location>
</feature>
<keyword evidence="5" id="KW-1185">Reference proteome</keyword>
<evidence type="ECO:0000259" key="3">
    <source>
        <dbReference type="PROSITE" id="PS50966"/>
    </source>
</evidence>
<evidence type="ECO:0000313" key="5">
    <source>
        <dbReference type="Proteomes" id="UP000677913"/>
    </source>
</evidence>
<evidence type="ECO:0000313" key="4">
    <source>
        <dbReference type="EMBL" id="MBS2966918.1"/>
    </source>
</evidence>
<dbReference type="PANTHER" id="PTHR38133:SF1">
    <property type="entry name" value="SLR1429 PROTEIN"/>
    <property type="match status" value="1"/>
</dbReference>
<feature type="region of interest" description="Disordered" evidence="2">
    <location>
        <begin position="214"/>
        <end position="256"/>
    </location>
</feature>
<evidence type="ECO:0000256" key="1">
    <source>
        <dbReference type="PROSITE-ProRule" id="PRU00325"/>
    </source>
</evidence>
<dbReference type="PROSITE" id="PS50966">
    <property type="entry name" value="ZF_SWIM"/>
    <property type="match status" value="1"/>
</dbReference>
<dbReference type="RefSeq" id="WP_211472449.1">
    <property type="nucleotide sequence ID" value="NZ_JAGSXH010000222.1"/>
</dbReference>
<sequence>MRRSPAEFAAKRAQDERTRVFPPAAPTPGGRGPFASTWWGQAWVAALEETSMDAGRLSRGRTYARRGAVGEITVTAGLIKAKVHGSQPRPYSASVRIRRLDDDEWDRVLDAAAARAQHIAALLDRDLPQELAADAARAGAPLLPADDELEPSCSCPDWGYPCKHAAALCYQIARILDQDPFVLLLMRGRDEATIMSELRRRNAARAAVEAAQSAAAAKNQADTRAGEAPQRRQPAAAGTPARAAFEQRQPPAGPPPLVGAVDRPGAPAVIDATSPVAGFDPPALELLAADASARAKALLDDYLAADTRESESESESGNADADAGGSQVAHGPGPRWLLPDLDLYRDAVRLLAGEHRDIHVFARFVTALGVEPTQLARSIKAWRYGGEPGFEVLEVSWSPAAGDLARARALLESGWDEGAAPAPKVWRNRWTFADLGVQLRYGRDGRWHPYCRRDGAWWPAGPPGQDPADVLTALL</sequence>
<gene>
    <name evidence="4" type="ORF">KGA66_28045</name>
</gene>
<feature type="domain" description="SWIM-type" evidence="3">
    <location>
        <begin position="138"/>
        <end position="173"/>
    </location>
</feature>
<organism evidence="4 5">
    <name type="scientific">Actinocrinis puniceicyclus</name>
    <dbReference type="NCBI Taxonomy" id="977794"/>
    <lineage>
        <taxon>Bacteria</taxon>
        <taxon>Bacillati</taxon>
        <taxon>Actinomycetota</taxon>
        <taxon>Actinomycetes</taxon>
        <taxon>Catenulisporales</taxon>
        <taxon>Actinospicaceae</taxon>
        <taxon>Actinocrinis</taxon>
    </lineage>
</organism>
<name>A0A8J7WSR0_9ACTN</name>
<reference evidence="4" key="1">
    <citation type="submission" date="2021-04" db="EMBL/GenBank/DDBJ databases">
        <title>Genome based classification of Actinospica acidithermotolerans sp. nov., an actinobacterium isolated from an Indonesian hot spring.</title>
        <authorList>
            <person name="Kusuma A.B."/>
            <person name="Putra K.E."/>
            <person name="Nafisah S."/>
            <person name="Loh J."/>
            <person name="Nouioui I."/>
            <person name="Goodfellow M."/>
        </authorList>
    </citation>
    <scope>NUCLEOTIDE SEQUENCE</scope>
    <source>
        <strain evidence="4">DSM 45618</strain>
    </source>
</reference>
<feature type="compositionally biased region" description="Basic and acidic residues" evidence="2">
    <location>
        <begin position="9"/>
        <end position="19"/>
    </location>
</feature>
<feature type="compositionally biased region" description="Low complexity" evidence="2">
    <location>
        <begin position="214"/>
        <end position="244"/>
    </location>
</feature>
<feature type="region of interest" description="Disordered" evidence="2">
    <location>
        <begin position="1"/>
        <end position="32"/>
    </location>
</feature>
<comment type="caution">
    <text evidence="4">The sequence shown here is derived from an EMBL/GenBank/DDBJ whole genome shotgun (WGS) entry which is preliminary data.</text>
</comment>
<accession>A0A8J7WSR0</accession>
<dbReference type="Pfam" id="PF04434">
    <property type="entry name" value="SWIM"/>
    <property type="match status" value="1"/>
</dbReference>
<protein>
    <submittedName>
        <fullName evidence="4">SWIM zinc finger family protein</fullName>
    </submittedName>
</protein>
<keyword evidence="1" id="KW-0862">Zinc</keyword>
<dbReference type="AlphaFoldDB" id="A0A8J7WSR0"/>
<evidence type="ECO:0000256" key="2">
    <source>
        <dbReference type="SAM" id="MobiDB-lite"/>
    </source>
</evidence>
<dbReference type="GO" id="GO:0008270">
    <property type="term" value="F:zinc ion binding"/>
    <property type="evidence" value="ECO:0007669"/>
    <property type="project" value="UniProtKB-KW"/>
</dbReference>
<keyword evidence="1" id="KW-0863">Zinc-finger</keyword>
<dbReference type="PANTHER" id="PTHR38133">
    <property type="entry name" value="SLR1429 PROTEIN"/>
    <property type="match status" value="1"/>
</dbReference>